<evidence type="ECO:0000256" key="8">
    <source>
        <dbReference type="SAM" id="MobiDB-lite"/>
    </source>
</evidence>
<keyword evidence="3" id="KW-1003">Cell membrane</keyword>
<feature type="transmembrane region" description="Helical" evidence="9">
    <location>
        <begin position="49"/>
        <end position="67"/>
    </location>
</feature>
<keyword evidence="5 9" id="KW-1133">Transmembrane helix</keyword>
<dbReference type="AlphaFoldDB" id="A0A1W1HAQ0"/>
<dbReference type="CDD" id="cd07185">
    <property type="entry name" value="OmpA_C-like"/>
    <property type="match status" value="1"/>
</dbReference>
<dbReference type="InterPro" id="IPR006665">
    <property type="entry name" value="OmpA-like"/>
</dbReference>
<dbReference type="PANTHER" id="PTHR30329:SF21">
    <property type="entry name" value="LIPOPROTEIN YIAD-RELATED"/>
    <property type="match status" value="1"/>
</dbReference>
<dbReference type="PANTHER" id="PTHR30329">
    <property type="entry name" value="STATOR ELEMENT OF FLAGELLAR MOTOR COMPLEX"/>
    <property type="match status" value="1"/>
</dbReference>
<keyword evidence="12" id="KW-1185">Reference proteome</keyword>
<feature type="compositionally biased region" description="Polar residues" evidence="8">
    <location>
        <begin position="278"/>
        <end position="287"/>
    </location>
</feature>
<keyword evidence="4 9" id="KW-0812">Transmembrane</keyword>
<keyword evidence="6 7" id="KW-0472">Membrane</keyword>
<dbReference type="InterPro" id="IPR025713">
    <property type="entry name" value="MotB-like_N_dom"/>
</dbReference>
<evidence type="ECO:0000313" key="11">
    <source>
        <dbReference type="EMBL" id="SLM29509.1"/>
    </source>
</evidence>
<proteinExistence type="inferred from homology"/>
<gene>
    <name evidence="11" type="primary">motB</name>
    <name evidence="11" type="ORF">MTBBW1_1850011</name>
</gene>
<dbReference type="Proteomes" id="UP000191931">
    <property type="component" value="Unassembled WGS sequence"/>
</dbReference>
<dbReference type="PROSITE" id="PS51123">
    <property type="entry name" value="OMPA_2"/>
    <property type="match status" value="1"/>
</dbReference>
<dbReference type="Gene3D" id="3.30.1330.60">
    <property type="entry name" value="OmpA-like domain"/>
    <property type="match status" value="1"/>
</dbReference>
<feature type="domain" description="OmpA-like" evidence="10">
    <location>
        <begin position="136"/>
        <end position="257"/>
    </location>
</feature>
<dbReference type="EMBL" id="FWEV01000096">
    <property type="protein sequence ID" value="SLM29509.1"/>
    <property type="molecule type" value="Genomic_DNA"/>
</dbReference>
<reference evidence="11 12" key="1">
    <citation type="submission" date="2017-03" db="EMBL/GenBank/DDBJ databases">
        <authorList>
            <person name="Afonso C.L."/>
            <person name="Miller P.J."/>
            <person name="Scott M.A."/>
            <person name="Spackman E."/>
            <person name="Goraichik I."/>
            <person name="Dimitrov K.M."/>
            <person name="Suarez D.L."/>
            <person name="Swayne D.E."/>
        </authorList>
    </citation>
    <scope>NUCLEOTIDE SEQUENCE [LARGE SCALE GENOMIC DNA]</scope>
    <source>
        <strain evidence="11">PRJEB14757</strain>
    </source>
</reference>
<organism evidence="11 12">
    <name type="scientific">Desulfamplus magnetovallimortis</name>
    <dbReference type="NCBI Taxonomy" id="1246637"/>
    <lineage>
        <taxon>Bacteria</taxon>
        <taxon>Pseudomonadati</taxon>
        <taxon>Thermodesulfobacteriota</taxon>
        <taxon>Desulfobacteria</taxon>
        <taxon>Desulfobacterales</taxon>
        <taxon>Desulfobacteraceae</taxon>
        <taxon>Desulfamplus</taxon>
    </lineage>
</organism>
<feature type="region of interest" description="Disordered" evidence="8">
    <location>
        <begin position="1"/>
        <end position="24"/>
    </location>
</feature>
<evidence type="ECO:0000256" key="5">
    <source>
        <dbReference type="ARBA" id="ARBA00022989"/>
    </source>
</evidence>
<dbReference type="InterPro" id="IPR050330">
    <property type="entry name" value="Bact_OuterMem_StrucFunc"/>
</dbReference>
<feature type="region of interest" description="Disordered" evidence="8">
    <location>
        <begin position="81"/>
        <end position="114"/>
    </location>
</feature>
<evidence type="ECO:0000256" key="6">
    <source>
        <dbReference type="ARBA" id="ARBA00023136"/>
    </source>
</evidence>
<name>A0A1W1HAQ0_9BACT</name>
<dbReference type="GO" id="GO:0005886">
    <property type="term" value="C:plasma membrane"/>
    <property type="evidence" value="ECO:0007669"/>
    <property type="project" value="UniProtKB-SubCell"/>
</dbReference>
<dbReference type="Pfam" id="PF13677">
    <property type="entry name" value="MotB_plug"/>
    <property type="match status" value="1"/>
</dbReference>
<protein>
    <submittedName>
        <fullName evidence="11">MotB3</fullName>
    </submittedName>
</protein>
<comment type="subcellular location">
    <subcellularLocation>
        <location evidence="1">Cell membrane</location>
        <topology evidence="1">Single-pass membrane protein</topology>
    </subcellularLocation>
</comment>
<dbReference type="STRING" id="1246637.MTBBW1_1850011"/>
<evidence type="ECO:0000256" key="2">
    <source>
        <dbReference type="ARBA" id="ARBA00008914"/>
    </source>
</evidence>
<dbReference type="SUPFAM" id="SSF103088">
    <property type="entry name" value="OmpA-like"/>
    <property type="match status" value="1"/>
</dbReference>
<comment type="similarity">
    <text evidence="2">Belongs to the MotB family.</text>
</comment>
<evidence type="ECO:0000256" key="1">
    <source>
        <dbReference type="ARBA" id="ARBA00004162"/>
    </source>
</evidence>
<sequence length="287" mass="31889">MLFLKKTTHEADPAPNSPWNDLHNSGAEDPFTGDIFACNEGERHERWSVSWADLMMTMFVFFVILYVHQARIKEMSVSMGSAGSQISDGDSSRIMASESSDLKDSAISGKKGSGKKSHVVKDEFVDETTELSLNEQRTVGISMAGDILFDPGDATLKPRTRWRLDQIAAFLKDNSFIVNVVGHTDDTQDISEKFPTGWELSTARASAVVRYLIEEKGVDEFRFFVSGYSSLQSVYTKASETSSATNRRVEIILLKELPHIKNSSMIPERNTTEKKSNTVKITGDSNG</sequence>
<dbReference type="InterPro" id="IPR036737">
    <property type="entry name" value="OmpA-like_sf"/>
</dbReference>
<evidence type="ECO:0000256" key="9">
    <source>
        <dbReference type="SAM" id="Phobius"/>
    </source>
</evidence>
<evidence type="ECO:0000313" key="12">
    <source>
        <dbReference type="Proteomes" id="UP000191931"/>
    </source>
</evidence>
<evidence type="ECO:0000256" key="7">
    <source>
        <dbReference type="PROSITE-ProRule" id="PRU00473"/>
    </source>
</evidence>
<accession>A0A1W1HAQ0</accession>
<evidence type="ECO:0000259" key="10">
    <source>
        <dbReference type="PROSITE" id="PS51123"/>
    </source>
</evidence>
<evidence type="ECO:0000256" key="3">
    <source>
        <dbReference type="ARBA" id="ARBA00022475"/>
    </source>
</evidence>
<feature type="region of interest" description="Disordered" evidence="8">
    <location>
        <begin position="266"/>
        <end position="287"/>
    </location>
</feature>
<dbReference type="RefSeq" id="WP_080806521.1">
    <property type="nucleotide sequence ID" value="NZ_LT828554.1"/>
</dbReference>
<evidence type="ECO:0000256" key="4">
    <source>
        <dbReference type="ARBA" id="ARBA00022692"/>
    </source>
</evidence>
<dbReference type="OrthoDB" id="9783110at2"/>
<dbReference type="Pfam" id="PF00691">
    <property type="entry name" value="OmpA"/>
    <property type="match status" value="1"/>
</dbReference>